<reference evidence="4" key="1">
    <citation type="journal article" date="2019" name="PLoS Negl. Trop. Dis.">
        <title>Revisiting the worldwide diversity of Leptospira species in the environment.</title>
        <authorList>
            <person name="Vincent A.T."/>
            <person name="Schiettekatte O."/>
            <person name="Bourhy P."/>
            <person name="Veyrier F.J."/>
            <person name="Picardeau M."/>
        </authorList>
    </citation>
    <scope>NUCLEOTIDE SEQUENCE [LARGE SCALE GENOMIC DNA]</scope>
    <source>
        <strain evidence="4">201702476</strain>
    </source>
</reference>
<evidence type="ECO:0000313" key="4">
    <source>
        <dbReference type="EMBL" id="TGL61940.1"/>
    </source>
</evidence>
<sequence>MLAENDEEIEKLGPLEVLRVSGDPDAPTIVIFHGYGASAFDLFPIHEVLTTEQKFNWVFANGHLKIPLMPGYTGRAWFPIDMAALEEAMRTKSLRTFADKDPEGMQVARDAALLMIQALGVPWDQIILGGFSQGAMLATDLMLRSESTPKGLMILSGAFLNQTLWTSLAPKKSNLRFFQSHGEYDPVLSYVGAKNLEKMLRNAGLLGEFIGFPGAHEIPQIVIQGMSRYLNSLS</sequence>
<dbReference type="GO" id="GO:0016787">
    <property type="term" value="F:hydrolase activity"/>
    <property type="evidence" value="ECO:0007669"/>
    <property type="project" value="UniProtKB-KW"/>
</dbReference>
<dbReference type="InterPro" id="IPR050565">
    <property type="entry name" value="LYPA1-2/EST-like"/>
</dbReference>
<keyword evidence="2" id="KW-0378">Hydrolase</keyword>
<dbReference type="PANTHER" id="PTHR10655:SF17">
    <property type="entry name" value="LYSOPHOSPHOLIPASE-LIKE PROTEIN 1"/>
    <property type="match status" value="1"/>
</dbReference>
<dbReference type="Gene3D" id="3.40.50.1820">
    <property type="entry name" value="alpha/beta hydrolase"/>
    <property type="match status" value="1"/>
</dbReference>
<gene>
    <name evidence="4" type="ORF">EHQ58_04865</name>
</gene>
<proteinExistence type="inferred from homology"/>
<dbReference type="PANTHER" id="PTHR10655">
    <property type="entry name" value="LYSOPHOSPHOLIPASE-RELATED"/>
    <property type="match status" value="1"/>
</dbReference>
<dbReference type="Pfam" id="PF02230">
    <property type="entry name" value="Abhydrolase_2"/>
    <property type="match status" value="1"/>
</dbReference>
<dbReference type="InterPro" id="IPR003140">
    <property type="entry name" value="PLipase/COase/thioEstase"/>
</dbReference>
<name>A0A4R9K944_9LEPT</name>
<dbReference type="RefSeq" id="WP_135622719.1">
    <property type="nucleotide sequence ID" value="NZ_RQGD01000014.1"/>
</dbReference>
<keyword evidence="5" id="KW-1185">Reference proteome</keyword>
<dbReference type="SUPFAM" id="SSF53474">
    <property type="entry name" value="alpha/beta-Hydrolases"/>
    <property type="match status" value="1"/>
</dbReference>
<protein>
    <submittedName>
        <fullName evidence="4">Esterase</fullName>
    </submittedName>
</protein>
<feature type="domain" description="Phospholipase/carboxylesterase/thioesterase" evidence="3">
    <location>
        <begin position="21"/>
        <end position="232"/>
    </location>
</feature>
<dbReference type="OrthoDB" id="9796570at2"/>
<accession>A0A4R9K944</accession>
<dbReference type="InterPro" id="IPR029058">
    <property type="entry name" value="AB_hydrolase_fold"/>
</dbReference>
<evidence type="ECO:0000256" key="1">
    <source>
        <dbReference type="ARBA" id="ARBA00006499"/>
    </source>
</evidence>
<evidence type="ECO:0000259" key="3">
    <source>
        <dbReference type="Pfam" id="PF02230"/>
    </source>
</evidence>
<evidence type="ECO:0000313" key="5">
    <source>
        <dbReference type="Proteomes" id="UP000297693"/>
    </source>
</evidence>
<dbReference type="Proteomes" id="UP000297693">
    <property type="component" value="Unassembled WGS sequence"/>
</dbReference>
<comment type="similarity">
    <text evidence="1">Belongs to the AB hydrolase superfamily. AB hydrolase 2 family.</text>
</comment>
<dbReference type="EMBL" id="RQGD01000014">
    <property type="protein sequence ID" value="TGL61940.1"/>
    <property type="molecule type" value="Genomic_DNA"/>
</dbReference>
<dbReference type="AlphaFoldDB" id="A0A4R9K944"/>
<organism evidence="4 5">
    <name type="scientific">Leptospira ognonensis</name>
    <dbReference type="NCBI Taxonomy" id="2484945"/>
    <lineage>
        <taxon>Bacteria</taxon>
        <taxon>Pseudomonadati</taxon>
        <taxon>Spirochaetota</taxon>
        <taxon>Spirochaetia</taxon>
        <taxon>Leptospirales</taxon>
        <taxon>Leptospiraceae</taxon>
        <taxon>Leptospira</taxon>
    </lineage>
</organism>
<comment type="caution">
    <text evidence="4">The sequence shown here is derived from an EMBL/GenBank/DDBJ whole genome shotgun (WGS) entry which is preliminary data.</text>
</comment>
<evidence type="ECO:0000256" key="2">
    <source>
        <dbReference type="ARBA" id="ARBA00022801"/>
    </source>
</evidence>